<gene>
    <name evidence="2" type="ORF">J2W49_004616</name>
</gene>
<dbReference type="RefSeq" id="WP_310321564.1">
    <property type="nucleotide sequence ID" value="NZ_JAVDWU010000012.1"/>
</dbReference>
<keyword evidence="3" id="KW-1185">Reference proteome</keyword>
<reference evidence="2 3" key="1">
    <citation type="submission" date="2023-07" db="EMBL/GenBank/DDBJ databases">
        <title>Sorghum-associated microbial communities from plants grown in Nebraska, USA.</title>
        <authorList>
            <person name="Schachtman D."/>
        </authorList>
    </citation>
    <scope>NUCLEOTIDE SEQUENCE [LARGE SCALE GENOMIC DNA]</scope>
    <source>
        <strain evidence="2 3">4249</strain>
    </source>
</reference>
<proteinExistence type="predicted"/>
<comment type="caution">
    <text evidence="2">The sequence shown here is derived from an EMBL/GenBank/DDBJ whole genome shotgun (WGS) entry which is preliminary data.</text>
</comment>
<dbReference type="Gene3D" id="3.10.450.40">
    <property type="match status" value="1"/>
</dbReference>
<dbReference type="EMBL" id="JAVDWU010000012">
    <property type="protein sequence ID" value="MDR7152638.1"/>
    <property type="molecule type" value="Genomic_DNA"/>
</dbReference>
<name>A0ABU1WTN6_9BURK</name>
<evidence type="ECO:0000259" key="1">
    <source>
        <dbReference type="Pfam" id="PF03413"/>
    </source>
</evidence>
<accession>A0ABU1WTN6</accession>
<evidence type="ECO:0000313" key="2">
    <source>
        <dbReference type="EMBL" id="MDR7152638.1"/>
    </source>
</evidence>
<sequence length="132" mass="14630">MLAVTLLSSKPHQTRSSGPGRATLALVTALLCLLWPITAQPRDHHHGLAEAVRNGEILPLTHITDHAKKHFGGRVIEVELERKRQGARYELELLLEDGRVVELSYDAGTGTLLEVEGHRLETVFGRDGRPYP</sequence>
<dbReference type="InterPro" id="IPR025711">
    <property type="entry name" value="PepSY"/>
</dbReference>
<organism evidence="2 3">
    <name type="scientific">Hydrogenophaga palleronii</name>
    <dbReference type="NCBI Taxonomy" id="65655"/>
    <lineage>
        <taxon>Bacteria</taxon>
        <taxon>Pseudomonadati</taxon>
        <taxon>Pseudomonadota</taxon>
        <taxon>Betaproteobacteria</taxon>
        <taxon>Burkholderiales</taxon>
        <taxon>Comamonadaceae</taxon>
        <taxon>Hydrogenophaga</taxon>
    </lineage>
</organism>
<feature type="domain" description="PepSY" evidence="1">
    <location>
        <begin position="60"/>
        <end position="116"/>
    </location>
</feature>
<dbReference type="Pfam" id="PF03413">
    <property type="entry name" value="PepSY"/>
    <property type="match status" value="1"/>
</dbReference>
<dbReference type="Proteomes" id="UP001265700">
    <property type="component" value="Unassembled WGS sequence"/>
</dbReference>
<evidence type="ECO:0000313" key="3">
    <source>
        <dbReference type="Proteomes" id="UP001265700"/>
    </source>
</evidence>
<protein>
    <recommendedName>
        <fullName evidence="1">PepSY domain-containing protein</fullName>
    </recommendedName>
</protein>